<keyword evidence="1" id="KW-0732">Signal</keyword>
<evidence type="ECO:0000313" key="2">
    <source>
        <dbReference type="EMBL" id="KAF9507959.1"/>
    </source>
</evidence>
<dbReference type="Proteomes" id="UP000886523">
    <property type="component" value="Unassembled WGS sequence"/>
</dbReference>
<reference evidence="2" key="1">
    <citation type="journal article" date="2020" name="Nat. Commun.">
        <title>Large-scale genome sequencing of mycorrhizal fungi provides insights into the early evolution of symbiotic traits.</title>
        <authorList>
            <person name="Miyauchi S."/>
            <person name="Kiss E."/>
            <person name="Kuo A."/>
            <person name="Drula E."/>
            <person name="Kohler A."/>
            <person name="Sanchez-Garcia M."/>
            <person name="Morin E."/>
            <person name="Andreopoulos B."/>
            <person name="Barry K.W."/>
            <person name="Bonito G."/>
            <person name="Buee M."/>
            <person name="Carver A."/>
            <person name="Chen C."/>
            <person name="Cichocki N."/>
            <person name="Clum A."/>
            <person name="Culley D."/>
            <person name="Crous P.W."/>
            <person name="Fauchery L."/>
            <person name="Girlanda M."/>
            <person name="Hayes R.D."/>
            <person name="Keri Z."/>
            <person name="LaButti K."/>
            <person name="Lipzen A."/>
            <person name="Lombard V."/>
            <person name="Magnuson J."/>
            <person name="Maillard F."/>
            <person name="Murat C."/>
            <person name="Nolan M."/>
            <person name="Ohm R.A."/>
            <person name="Pangilinan J."/>
            <person name="Pereira M.F."/>
            <person name="Perotto S."/>
            <person name="Peter M."/>
            <person name="Pfister S."/>
            <person name="Riley R."/>
            <person name="Sitrit Y."/>
            <person name="Stielow J.B."/>
            <person name="Szollosi G."/>
            <person name="Zifcakova L."/>
            <person name="Stursova M."/>
            <person name="Spatafora J.W."/>
            <person name="Tedersoo L."/>
            <person name="Vaario L.M."/>
            <person name="Yamada A."/>
            <person name="Yan M."/>
            <person name="Wang P."/>
            <person name="Xu J."/>
            <person name="Bruns T."/>
            <person name="Baldrian P."/>
            <person name="Vilgalys R."/>
            <person name="Dunand C."/>
            <person name="Henrissat B."/>
            <person name="Grigoriev I.V."/>
            <person name="Hibbett D."/>
            <person name="Nagy L.G."/>
            <person name="Martin F.M."/>
        </authorList>
    </citation>
    <scope>NUCLEOTIDE SEQUENCE</scope>
    <source>
        <strain evidence="2">UP504</strain>
    </source>
</reference>
<accession>A0A9P6AM70</accession>
<proteinExistence type="predicted"/>
<name>A0A9P6AM70_9AGAM</name>
<feature type="signal peptide" evidence="1">
    <location>
        <begin position="1"/>
        <end position="25"/>
    </location>
</feature>
<sequence length="121" mass="13933">MPNYFSINQILLWFVTFWTAPLREPNSTAINQTLYPNNFELYGMKVFSFSTSLTHEGYSCVSALAILTHDHIMQMWFLGFWASQYEVMPQDQVSSLSWNLLDDHCQSSCGFAWGEKAEGSK</sequence>
<feature type="chain" id="PRO_5040404015" evidence="1">
    <location>
        <begin position="26"/>
        <end position="121"/>
    </location>
</feature>
<comment type="caution">
    <text evidence="2">The sequence shown here is derived from an EMBL/GenBank/DDBJ whole genome shotgun (WGS) entry which is preliminary data.</text>
</comment>
<evidence type="ECO:0000256" key="1">
    <source>
        <dbReference type="SAM" id="SignalP"/>
    </source>
</evidence>
<dbReference type="EMBL" id="MU129068">
    <property type="protein sequence ID" value="KAF9507959.1"/>
    <property type="molecule type" value="Genomic_DNA"/>
</dbReference>
<protein>
    <submittedName>
        <fullName evidence="2">Uncharacterized protein</fullName>
    </submittedName>
</protein>
<keyword evidence="3" id="KW-1185">Reference proteome</keyword>
<evidence type="ECO:0000313" key="3">
    <source>
        <dbReference type="Proteomes" id="UP000886523"/>
    </source>
</evidence>
<organism evidence="2 3">
    <name type="scientific">Hydnum rufescens UP504</name>
    <dbReference type="NCBI Taxonomy" id="1448309"/>
    <lineage>
        <taxon>Eukaryota</taxon>
        <taxon>Fungi</taxon>
        <taxon>Dikarya</taxon>
        <taxon>Basidiomycota</taxon>
        <taxon>Agaricomycotina</taxon>
        <taxon>Agaricomycetes</taxon>
        <taxon>Cantharellales</taxon>
        <taxon>Hydnaceae</taxon>
        <taxon>Hydnum</taxon>
    </lineage>
</organism>
<gene>
    <name evidence="2" type="ORF">BS47DRAFT_1418758</name>
</gene>
<dbReference type="AlphaFoldDB" id="A0A9P6AM70"/>